<dbReference type="SUPFAM" id="SSF52540">
    <property type="entry name" value="P-loop containing nucleoside triphosphate hydrolases"/>
    <property type="match status" value="2"/>
</dbReference>
<evidence type="ECO:0000256" key="7">
    <source>
        <dbReference type="ARBA" id="ARBA00032345"/>
    </source>
</evidence>
<name>A0A1G6IRC8_9BACT</name>
<dbReference type="PROSITE" id="PS51712">
    <property type="entry name" value="G_ENGA"/>
    <property type="match status" value="2"/>
</dbReference>
<dbReference type="PANTHER" id="PTHR43834:SF6">
    <property type="entry name" value="GTPASE DER"/>
    <property type="match status" value="1"/>
</dbReference>
<dbReference type="InterPro" id="IPR015946">
    <property type="entry name" value="KH_dom-like_a/b"/>
</dbReference>
<dbReference type="Gene3D" id="3.30.300.20">
    <property type="match status" value="1"/>
</dbReference>
<dbReference type="InterPro" id="IPR016484">
    <property type="entry name" value="GTPase_Der"/>
</dbReference>
<keyword evidence="13" id="KW-1185">Reference proteome</keyword>
<dbReference type="STRING" id="1640674.SAMN05216323_10175"/>
<evidence type="ECO:0000256" key="3">
    <source>
        <dbReference type="ARBA" id="ARBA00022517"/>
    </source>
</evidence>
<dbReference type="AlphaFoldDB" id="A0A1G6IRC8"/>
<keyword evidence="3 8" id="KW-0690">Ribosome biogenesis</keyword>
<evidence type="ECO:0000256" key="2">
    <source>
        <dbReference type="ARBA" id="ARBA00020953"/>
    </source>
</evidence>
<dbReference type="InterPro" id="IPR032859">
    <property type="entry name" value="KH_dom-like"/>
</dbReference>
<dbReference type="GO" id="GO:0005525">
    <property type="term" value="F:GTP binding"/>
    <property type="evidence" value="ECO:0007669"/>
    <property type="project" value="UniProtKB-UniRule"/>
</dbReference>
<feature type="binding site" evidence="8">
    <location>
        <begin position="231"/>
        <end position="235"/>
    </location>
    <ligand>
        <name>GTP</name>
        <dbReference type="ChEBI" id="CHEBI:37565"/>
        <label>2</label>
    </ligand>
</feature>
<evidence type="ECO:0000256" key="8">
    <source>
        <dbReference type="HAMAP-Rule" id="MF_00195"/>
    </source>
</evidence>
<keyword evidence="4 10" id="KW-0677">Repeat</keyword>
<dbReference type="SMART" id="SM00382">
    <property type="entry name" value="AAA"/>
    <property type="match status" value="2"/>
</dbReference>
<evidence type="ECO:0000259" key="11">
    <source>
        <dbReference type="PROSITE" id="PS51712"/>
    </source>
</evidence>
<evidence type="ECO:0000256" key="9">
    <source>
        <dbReference type="PROSITE-ProRule" id="PRU01049"/>
    </source>
</evidence>
<comment type="similarity">
    <text evidence="1 8 9 10">Belongs to the TRAFAC class TrmE-Era-EngA-EngB-Septin-like GTPase superfamily. EngA (Der) GTPase family.</text>
</comment>
<dbReference type="InterPro" id="IPR031166">
    <property type="entry name" value="G_ENGA"/>
</dbReference>
<dbReference type="InterPro" id="IPR006073">
    <property type="entry name" value="GTP-bd"/>
</dbReference>
<evidence type="ECO:0000313" key="13">
    <source>
        <dbReference type="Proteomes" id="UP000199452"/>
    </source>
</evidence>
<keyword evidence="6 8" id="KW-0342">GTP-binding</keyword>
<dbReference type="CDD" id="cd01895">
    <property type="entry name" value="EngA2"/>
    <property type="match status" value="1"/>
</dbReference>
<comment type="subunit">
    <text evidence="8">Associates with the 50S ribosomal subunit.</text>
</comment>
<dbReference type="CDD" id="cd01894">
    <property type="entry name" value="EngA1"/>
    <property type="match status" value="1"/>
</dbReference>
<dbReference type="Proteomes" id="UP000199452">
    <property type="component" value="Unassembled WGS sequence"/>
</dbReference>
<dbReference type="Pfam" id="PF01926">
    <property type="entry name" value="MMR_HSR1"/>
    <property type="match status" value="2"/>
</dbReference>
<dbReference type="EMBL" id="FMYP01000017">
    <property type="protein sequence ID" value="SDC08991.1"/>
    <property type="molecule type" value="Genomic_DNA"/>
</dbReference>
<feature type="binding site" evidence="8">
    <location>
        <begin position="296"/>
        <end position="299"/>
    </location>
    <ligand>
        <name>GTP</name>
        <dbReference type="ChEBI" id="CHEBI:37565"/>
        <label>2</label>
    </ligand>
</feature>
<dbReference type="OrthoDB" id="9805918at2"/>
<proteinExistence type="inferred from homology"/>
<dbReference type="HAMAP" id="MF_00195">
    <property type="entry name" value="GTPase_Der"/>
    <property type="match status" value="1"/>
</dbReference>
<dbReference type="RefSeq" id="WP_092437023.1">
    <property type="nucleotide sequence ID" value="NZ_FMYP01000017.1"/>
</dbReference>
<keyword evidence="5 8" id="KW-0547">Nucleotide-binding</keyword>
<feature type="binding site" evidence="8">
    <location>
        <begin position="184"/>
        <end position="191"/>
    </location>
    <ligand>
        <name>GTP</name>
        <dbReference type="ChEBI" id="CHEBI:37565"/>
        <label>2</label>
    </ligand>
</feature>
<gene>
    <name evidence="8" type="primary">der</name>
    <name evidence="12" type="ORF">SAMN05216323_10175</name>
</gene>
<dbReference type="InterPro" id="IPR003593">
    <property type="entry name" value="AAA+_ATPase"/>
</dbReference>
<dbReference type="GO" id="GO:0043022">
    <property type="term" value="F:ribosome binding"/>
    <property type="evidence" value="ECO:0007669"/>
    <property type="project" value="TreeGrafter"/>
</dbReference>
<dbReference type="GO" id="GO:0042254">
    <property type="term" value="P:ribosome biogenesis"/>
    <property type="evidence" value="ECO:0007669"/>
    <property type="project" value="UniProtKB-KW"/>
</dbReference>
<dbReference type="InterPro" id="IPR027417">
    <property type="entry name" value="P-loop_NTPase"/>
</dbReference>
<feature type="binding site" evidence="8">
    <location>
        <begin position="56"/>
        <end position="60"/>
    </location>
    <ligand>
        <name>GTP</name>
        <dbReference type="ChEBI" id="CHEBI:37565"/>
        <label>1</label>
    </ligand>
</feature>
<dbReference type="PIRSF" id="PIRSF006485">
    <property type="entry name" value="GTP-binding_EngA"/>
    <property type="match status" value="1"/>
</dbReference>
<dbReference type="FunFam" id="3.40.50.300:FF:000040">
    <property type="entry name" value="GTPase Der"/>
    <property type="match status" value="1"/>
</dbReference>
<evidence type="ECO:0000256" key="1">
    <source>
        <dbReference type="ARBA" id="ARBA00008279"/>
    </source>
</evidence>
<evidence type="ECO:0000256" key="5">
    <source>
        <dbReference type="ARBA" id="ARBA00022741"/>
    </source>
</evidence>
<feature type="domain" description="EngA-type G" evidence="11">
    <location>
        <begin position="178"/>
        <end position="353"/>
    </location>
</feature>
<dbReference type="NCBIfam" id="TIGR03594">
    <property type="entry name" value="GTPase_EngA"/>
    <property type="match status" value="1"/>
</dbReference>
<dbReference type="NCBIfam" id="TIGR00231">
    <property type="entry name" value="small_GTP"/>
    <property type="match status" value="2"/>
</dbReference>
<protein>
    <recommendedName>
        <fullName evidence="2 8">GTPase Der</fullName>
    </recommendedName>
    <alternativeName>
        <fullName evidence="7 8">GTP-binding protein EngA</fullName>
    </alternativeName>
</protein>
<evidence type="ECO:0000256" key="6">
    <source>
        <dbReference type="ARBA" id="ARBA00023134"/>
    </source>
</evidence>
<sequence length="437" mass="49667">MGNIIAIVGRPNVGKSTLFNRLVGAREAIVDETAGVTRDRHYGKTDWNGREFSVIDTGGYINDSDDIFEEEIRKQVKLAIEESDLILFLVDVAEGITDTDREVSHMLRKVTNKKVLLVVNKVDNTQRYMEANEFYELGLGNYFAISSMNGSGTGDLLDAVVTGLPALVNEEEEEDTLPKIAIVGKPNVGKSSLANALLGEERNIVTPIAGTTRDAILTRYNKFGHDFYLIDTAGLRKKGKVTEDLEFYSVLRSIRVIENSDVCVLMLDATLGIEAQDINIFNLIYRNRKGVVILVNKWDLVEKENKTLEDYKEAIQRRLAPFKDVPILFVSALTKQRIYNVLDEVVRVNENRRRRIPTSTLNDVMLPLIEAYPPPSVKDKFVRIKFVTQLPTYAPSFAFFCNLPQYVKEPYKRFLENKLREQFEFTGVPIQIFIRQK</sequence>
<dbReference type="PRINTS" id="PR00326">
    <property type="entry name" value="GTP1OBG"/>
</dbReference>
<comment type="function">
    <text evidence="8 10">GTPase that plays an essential role in the late steps of ribosome biogenesis.</text>
</comment>
<reference evidence="12 13" key="1">
    <citation type="submission" date="2016-09" db="EMBL/GenBank/DDBJ databases">
        <authorList>
            <person name="Capua I."/>
            <person name="De Benedictis P."/>
            <person name="Joannis T."/>
            <person name="Lombin L.H."/>
            <person name="Cattoli G."/>
        </authorList>
    </citation>
    <scope>NUCLEOTIDE SEQUENCE [LARGE SCALE GENOMIC DNA]</scope>
    <source>
        <strain evidence="12 13">A7P-90m</strain>
    </source>
</reference>
<evidence type="ECO:0000256" key="4">
    <source>
        <dbReference type="ARBA" id="ARBA00022737"/>
    </source>
</evidence>
<feature type="domain" description="EngA-type G" evidence="11">
    <location>
        <begin position="3"/>
        <end position="168"/>
    </location>
</feature>
<feature type="binding site" evidence="8">
    <location>
        <begin position="9"/>
        <end position="16"/>
    </location>
    <ligand>
        <name>GTP</name>
        <dbReference type="ChEBI" id="CHEBI:37565"/>
        <label>1</label>
    </ligand>
</feature>
<dbReference type="PANTHER" id="PTHR43834">
    <property type="entry name" value="GTPASE DER"/>
    <property type="match status" value="1"/>
</dbReference>
<feature type="binding site" evidence="8">
    <location>
        <begin position="120"/>
        <end position="123"/>
    </location>
    <ligand>
        <name>GTP</name>
        <dbReference type="ChEBI" id="CHEBI:37565"/>
        <label>1</label>
    </ligand>
</feature>
<accession>A0A1G6IRC8</accession>
<dbReference type="FunFam" id="3.30.300.20:FF:000004">
    <property type="entry name" value="GTPase Der"/>
    <property type="match status" value="1"/>
</dbReference>
<dbReference type="Pfam" id="PF14714">
    <property type="entry name" value="KH_dom-like"/>
    <property type="match status" value="1"/>
</dbReference>
<organism evidence="12 13">
    <name type="scientific">Williamwhitmania taraxaci</name>
    <dbReference type="NCBI Taxonomy" id="1640674"/>
    <lineage>
        <taxon>Bacteria</taxon>
        <taxon>Pseudomonadati</taxon>
        <taxon>Bacteroidota</taxon>
        <taxon>Bacteroidia</taxon>
        <taxon>Bacteroidales</taxon>
        <taxon>Williamwhitmaniaceae</taxon>
        <taxon>Williamwhitmania</taxon>
    </lineage>
</organism>
<evidence type="ECO:0000313" key="12">
    <source>
        <dbReference type="EMBL" id="SDC08991.1"/>
    </source>
</evidence>
<evidence type="ECO:0000256" key="10">
    <source>
        <dbReference type="RuleBase" id="RU004481"/>
    </source>
</evidence>
<dbReference type="Gene3D" id="3.40.50.300">
    <property type="entry name" value="P-loop containing nucleotide triphosphate hydrolases"/>
    <property type="match status" value="2"/>
</dbReference>
<dbReference type="FunFam" id="3.40.50.300:FF:000953">
    <property type="entry name" value="GTPase Der"/>
    <property type="match status" value="1"/>
</dbReference>
<dbReference type="InterPro" id="IPR005225">
    <property type="entry name" value="Small_GTP-bd"/>
</dbReference>